<evidence type="ECO:0000256" key="3">
    <source>
        <dbReference type="ARBA" id="ARBA00022692"/>
    </source>
</evidence>
<keyword evidence="8" id="KW-0808">Transferase</keyword>
<dbReference type="STRING" id="52560.SAMN04488082_11111"/>
<feature type="transmembrane region" description="Helical" evidence="6">
    <location>
        <begin position="6"/>
        <end position="28"/>
    </location>
</feature>
<evidence type="ECO:0000256" key="6">
    <source>
        <dbReference type="SAM" id="Phobius"/>
    </source>
</evidence>
<evidence type="ECO:0000256" key="1">
    <source>
        <dbReference type="ARBA" id="ARBA00004651"/>
    </source>
</evidence>
<keyword evidence="2" id="KW-1003">Cell membrane</keyword>
<evidence type="ECO:0000313" key="9">
    <source>
        <dbReference type="Proteomes" id="UP000198635"/>
    </source>
</evidence>
<keyword evidence="5 6" id="KW-0472">Membrane</keyword>
<feature type="transmembrane region" description="Helical" evidence="6">
    <location>
        <begin position="40"/>
        <end position="58"/>
    </location>
</feature>
<dbReference type="InterPro" id="IPR017850">
    <property type="entry name" value="Alkaline_phosphatase_core_sf"/>
</dbReference>
<protein>
    <submittedName>
        <fullName evidence="8">Phosphoglycerol transferase MdoB</fullName>
    </submittedName>
</protein>
<name>A0A1I3VUR4_9BACT</name>
<evidence type="ECO:0000256" key="4">
    <source>
        <dbReference type="ARBA" id="ARBA00022989"/>
    </source>
</evidence>
<sequence length="510" mass="56308">MHAEHAVFAPVLAAILAMVATAALELLLRPRPSFSRPARAWALHAGVVCAMTGVLTALLGNSWLSVGCLVVLFLILVLVNNAKVASLGEPFVFQDYEYFTDMVRYPRLYIPFFGWRNFLVSVAGGLALLYFAVSEVGHLLHYNWGVAILAGMAAVVLGAVCVWAAERRPLRVSFDPLGDLRVLGFVASLWRYWALSRKFPEVSSPFESLDSRPVRPLRTTQKALPHMVAVQSESFFDPRRLFPAIRPSVLAEYDRLKAQSRAWGALRVPAWGANTVRSEFSFLSGIDASLLGAHRFNPYRALARGWKVATLAAFLRSLGYRTICIHPYFRSFYLRDKVMPRMGFDAFRGIESFTGARCYGPYISDMAVADMILETLKTASAPTFVFAITMENHGPLHLETVGQADEAELYSSATPENFEDLTVFLRHVRSADAMIGTLAAGAAACNRPMELCWYGDHVPIMPKVYDTLGAPCGDVEYVLWNGTREGIATHQDAGVEQLAMKWLASAGLIG</sequence>
<organism evidence="8 9">
    <name type="scientific">Desulfomicrobium apsheronum</name>
    <dbReference type="NCBI Taxonomy" id="52560"/>
    <lineage>
        <taxon>Bacteria</taxon>
        <taxon>Pseudomonadati</taxon>
        <taxon>Thermodesulfobacteriota</taxon>
        <taxon>Desulfovibrionia</taxon>
        <taxon>Desulfovibrionales</taxon>
        <taxon>Desulfomicrobiaceae</taxon>
        <taxon>Desulfomicrobium</taxon>
    </lineage>
</organism>
<dbReference type="AlphaFoldDB" id="A0A1I3VUR4"/>
<evidence type="ECO:0000259" key="7">
    <source>
        <dbReference type="Pfam" id="PF00884"/>
    </source>
</evidence>
<proteinExistence type="predicted"/>
<dbReference type="PANTHER" id="PTHR47371:SF3">
    <property type="entry name" value="PHOSPHOGLYCEROL TRANSFERASE I"/>
    <property type="match status" value="1"/>
</dbReference>
<feature type="transmembrane region" description="Helical" evidence="6">
    <location>
        <begin position="108"/>
        <end position="132"/>
    </location>
</feature>
<dbReference type="InterPro" id="IPR000917">
    <property type="entry name" value="Sulfatase_N"/>
</dbReference>
<dbReference type="EMBL" id="FORX01000011">
    <property type="protein sequence ID" value="SFJ97891.1"/>
    <property type="molecule type" value="Genomic_DNA"/>
</dbReference>
<feature type="transmembrane region" description="Helical" evidence="6">
    <location>
        <begin position="144"/>
        <end position="165"/>
    </location>
</feature>
<dbReference type="GO" id="GO:0005886">
    <property type="term" value="C:plasma membrane"/>
    <property type="evidence" value="ECO:0007669"/>
    <property type="project" value="UniProtKB-SubCell"/>
</dbReference>
<dbReference type="Proteomes" id="UP000198635">
    <property type="component" value="Unassembled WGS sequence"/>
</dbReference>
<dbReference type="PANTHER" id="PTHR47371">
    <property type="entry name" value="LIPOTEICHOIC ACID SYNTHASE"/>
    <property type="match status" value="1"/>
</dbReference>
<evidence type="ECO:0000313" key="8">
    <source>
        <dbReference type="EMBL" id="SFJ97891.1"/>
    </source>
</evidence>
<feature type="transmembrane region" description="Helical" evidence="6">
    <location>
        <begin position="64"/>
        <end position="87"/>
    </location>
</feature>
<keyword evidence="3 6" id="KW-0812">Transmembrane</keyword>
<feature type="domain" description="Sulfatase N-terminal" evidence="7">
    <location>
        <begin position="225"/>
        <end position="461"/>
    </location>
</feature>
<gene>
    <name evidence="8" type="ORF">SAMN04488082_11111</name>
</gene>
<dbReference type="GO" id="GO:0016740">
    <property type="term" value="F:transferase activity"/>
    <property type="evidence" value="ECO:0007669"/>
    <property type="project" value="UniProtKB-KW"/>
</dbReference>
<dbReference type="RefSeq" id="WP_245751095.1">
    <property type="nucleotide sequence ID" value="NZ_FORX01000011.1"/>
</dbReference>
<dbReference type="Gene3D" id="3.40.720.10">
    <property type="entry name" value="Alkaline Phosphatase, subunit A"/>
    <property type="match status" value="1"/>
</dbReference>
<comment type="subcellular location">
    <subcellularLocation>
        <location evidence="1">Cell membrane</location>
        <topology evidence="1">Multi-pass membrane protein</topology>
    </subcellularLocation>
</comment>
<evidence type="ECO:0000256" key="5">
    <source>
        <dbReference type="ARBA" id="ARBA00023136"/>
    </source>
</evidence>
<dbReference type="SUPFAM" id="SSF53649">
    <property type="entry name" value="Alkaline phosphatase-like"/>
    <property type="match status" value="1"/>
</dbReference>
<evidence type="ECO:0000256" key="2">
    <source>
        <dbReference type="ARBA" id="ARBA00022475"/>
    </source>
</evidence>
<dbReference type="InterPro" id="IPR050448">
    <property type="entry name" value="OpgB/LTA_synthase_biosynth"/>
</dbReference>
<dbReference type="Pfam" id="PF00884">
    <property type="entry name" value="Sulfatase"/>
    <property type="match status" value="1"/>
</dbReference>
<keyword evidence="9" id="KW-1185">Reference proteome</keyword>
<keyword evidence="4 6" id="KW-1133">Transmembrane helix</keyword>
<dbReference type="CDD" id="cd16015">
    <property type="entry name" value="LTA_synthase"/>
    <property type="match status" value="1"/>
</dbReference>
<accession>A0A1I3VUR4</accession>
<reference evidence="9" key="1">
    <citation type="submission" date="2016-10" db="EMBL/GenBank/DDBJ databases">
        <authorList>
            <person name="Varghese N."/>
            <person name="Submissions S."/>
        </authorList>
    </citation>
    <scope>NUCLEOTIDE SEQUENCE [LARGE SCALE GENOMIC DNA]</scope>
    <source>
        <strain evidence="9">DSM 5918</strain>
    </source>
</reference>